<dbReference type="EC" id="3.-.-.-" evidence="2"/>
<dbReference type="EMBL" id="CP036291">
    <property type="protein sequence ID" value="QDU87573.1"/>
    <property type="molecule type" value="Genomic_DNA"/>
</dbReference>
<dbReference type="InterPro" id="IPR050855">
    <property type="entry name" value="NDM-1-like"/>
</dbReference>
<dbReference type="Gene3D" id="3.60.15.10">
    <property type="entry name" value="Ribonuclease Z/Hydroxyacylglutathione hydrolase-like"/>
    <property type="match status" value="1"/>
</dbReference>
<dbReference type="RefSeq" id="WP_145281574.1">
    <property type="nucleotide sequence ID" value="NZ_CP036291.1"/>
</dbReference>
<reference evidence="2 3" key="1">
    <citation type="submission" date="2019-02" db="EMBL/GenBank/DDBJ databases">
        <title>Deep-cultivation of Planctomycetes and their phenomic and genomic characterization uncovers novel biology.</title>
        <authorList>
            <person name="Wiegand S."/>
            <person name="Jogler M."/>
            <person name="Boedeker C."/>
            <person name="Pinto D."/>
            <person name="Vollmers J."/>
            <person name="Rivas-Marin E."/>
            <person name="Kohn T."/>
            <person name="Peeters S.H."/>
            <person name="Heuer A."/>
            <person name="Rast P."/>
            <person name="Oberbeckmann S."/>
            <person name="Bunk B."/>
            <person name="Jeske O."/>
            <person name="Meyerdierks A."/>
            <person name="Storesund J.E."/>
            <person name="Kallscheuer N."/>
            <person name="Luecker S."/>
            <person name="Lage O.M."/>
            <person name="Pohl T."/>
            <person name="Merkel B.J."/>
            <person name="Hornburger P."/>
            <person name="Mueller R.-W."/>
            <person name="Bruemmer F."/>
            <person name="Labrenz M."/>
            <person name="Spormann A.M."/>
            <person name="Op den Camp H."/>
            <person name="Overmann J."/>
            <person name="Amann R."/>
            <person name="Jetten M.S.M."/>
            <person name="Mascher T."/>
            <person name="Medema M.H."/>
            <person name="Devos D.P."/>
            <person name="Kaster A.-K."/>
            <person name="Ovreas L."/>
            <person name="Rohde M."/>
            <person name="Galperin M.Y."/>
            <person name="Jogler C."/>
        </authorList>
    </citation>
    <scope>NUCLEOTIDE SEQUENCE [LARGE SCALE GENOMIC DNA]</scope>
    <source>
        <strain evidence="2 3">Pla175</strain>
    </source>
</reference>
<sequence length="224" mass="23744">MTQFFTLPLRLSNALLVVGERPVLIDAGSPGEGKRILRGLSTLGVEPQELAAIVLTHAHTDHAGAALALREASGAPVYLHPADGDMLARGVMGPLRPLRFRHRLLLPIVDHPFPGLRADKPLEDGDRLDGLGLSARVVHTPGHSAGSVSLVFDDGDAVVGDLVIGGLLGGLIAPAVPRLPYFAEDVPLLKQSIGRMLDEAPGVWRLGHGGPVRSASVRRRELQK</sequence>
<dbReference type="InterPro" id="IPR001279">
    <property type="entry name" value="Metallo-B-lactamas"/>
</dbReference>
<feature type="domain" description="Metallo-beta-lactamase" evidence="1">
    <location>
        <begin position="11"/>
        <end position="208"/>
    </location>
</feature>
<evidence type="ECO:0000313" key="2">
    <source>
        <dbReference type="EMBL" id="QDU87573.1"/>
    </source>
</evidence>
<dbReference type="Proteomes" id="UP000317429">
    <property type="component" value="Chromosome"/>
</dbReference>
<dbReference type="SMART" id="SM00849">
    <property type="entry name" value="Lactamase_B"/>
    <property type="match status" value="1"/>
</dbReference>
<dbReference type="CDD" id="cd07721">
    <property type="entry name" value="yflN-like_MBL-fold"/>
    <property type="match status" value="1"/>
</dbReference>
<dbReference type="Pfam" id="PF00753">
    <property type="entry name" value="Lactamase_B"/>
    <property type="match status" value="1"/>
</dbReference>
<dbReference type="GO" id="GO:0016787">
    <property type="term" value="F:hydrolase activity"/>
    <property type="evidence" value="ECO:0007669"/>
    <property type="project" value="UniProtKB-KW"/>
</dbReference>
<keyword evidence="3" id="KW-1185">Reference proteome</keyword>
<dbReference type="KEGG" id="pnd:Pla175_09380"/>
<dbReference type="SUPFAM" id="SSF56281">
    <property type="entry name" value="Metallo-hydrolase/oxidoreductase"/>
    <property type="match status" value="1"/>
</dbReference>
<protein>
    <submittedName>
        <fullName evidence="2">Putative metallo-hydrolase YflN</fullName>
        <ecNumber evidence="2">3.-.-.-</ecNumber>
    </submittedName>
</protein>
<dbReference type="PANTHER" id="PTHR42951:SF17">
    <property type="entry name" value="METALLO-BETA-LACTAMASE DOMAIN-CONTAINING PROTEIN"/>
    <property type="match status" value="1"/>
</dbReference>
<evidence type="ECO:0000259" key="1">
    <source>
        <dbReference type="SMART" id="SM00849"/>
    </source>
</evidence>
<accession>A0A518D7X9</accession>
<evidence type="ECO:0000313" key="3">
    <source>
        <dbReference type="Proteomes" id="UP000317429"/>
    </source>
</evidence>
<dbReference type="AlphaFoldDB" id="A0A518D7X9"/>
<dbReference type="OrthoDB" id="9802248at2"/>
<organism evidence="2 3">
    <name type="scientific">Pirellulimonas nuda</name>
    <dbReference type="NCBI Taxonomy" id="2528009"/>
    <lineage>
        <taxon>Bacteria</taxon>
        <taxon>Pseudomonadati</taxon>
        <taxon>Planctomycetota</taxon>
        <taxon>Planctomycetia</taxon>
        <taxon>Pirellulales</taxon>
        <taxon>Lacipirellulaceae</taxon>
        <taxon>Pirellulimonas</taxon>
    </lineage>
</organism>
<dbReference type="InterPro" id="IPR036866">
    <property type="entry name" value="RibonucZ/Hydroxyglut_hydro"/>
</dbReference>
<dbReference type="PANTHER" id="PTHR42951">
    <property type="entry name" value="METALLO-BETA-LACTAMASE DOMAIN-CONTAINING"/>
    <property type="match status" value="1"/>
</dbReference>
<name>A0A518D7X9_9BACT</name>
<gene>
    <name evidence="2" type="primary">yflN</name>
    <name evidence="2" type="ORF">Pla175_09380</name>
</gene>
<keyword evidence="2" id="KW-0378">Hydrolase</keyword>
<proteinExistence type="predicted"/>